<evidence type="ECO:0000313" key="3">
    <source>
        <dbReference type="EMBL" id="PSB31719.1"/>
    </source>
</evidence>
<keyword evidence="2" id="KW-1133">Transmembrane helix</keyword>
<feature type="transmembrane region" description="Helical" evidence="2">
    <location>
        <begin position="601"/>
        <end position="622"/>
    </location>
</feature>
<feature type="compositionally biased region" description="Low complexity" evidence="1">
    <location>
        <begin position="264"/>
        <end position="275"/>
    </location>
</feature>
<feature type="transmembrane region" description="Helical" evidence="2">
    <location>
        <begin position="1068"/>
        <end position="1092"/>
    </location>
</feature>
<feature type="region of interest" description="Disordered" evidence="1">
    <location>
        <begin position="264"/>
        <end position="293"/>
    </location>
</feature>
<dbReference type="Pfam" id="PF00873">
    <property type="entry name" value="ACR_tran"/>
    <property type="match status" value="2"/>
</dbReference>
<dbReference type="Gene3D" id="3.30.2090.10">
    <property type="entry name" value="Multidrug efflux transporter AcrB TolC docking domain, DN and DC subdomains"/>
    <property type="match status" value="3"/>
</dbReference>
<feature type="transmembrane region" description="Helical" evidence="2">
    <location>
        <begin position="379"/>
        <end position="398"/>
    </location>
</feature>
<reference evidence="4" key="1">
    <citation type="submission" date="2018-02" db="EMBL/GenBank/DDBJ databases">
        <authorList>
            <person name="Moore K."/>
            <person name="Momper L."/>
        </authorList>
    </citation>
    <scope>NUCLEOTIDE SEQUENCE [LARGE SCALE GENOMIC DNA]</scope>
    <source>
        <strain evidence="4">ULC18</strain>
    </source>
</reference>
<feature type="transmembrane region" description="Helical" evidence="2">
    <location>
        <begin position="431"/>
        <end position="452"/>
    </location>
</feature>
<dbReference type="Proteomes" id="UP000239576">
    <property type="component" value="Unassembled WGS sequence"/>
</dbReference>
<dbReference type="SUPFAM" id="SSF82866">
    <property type="entry name" value="Multidrug efflux transporter AcrB transmembrane domain"/>
    <property type="match status" value="2"/>
</dbReference>
<feature type="transmembrane region" description="Helical" evidence="2">
    <location>
        <begin position="936"/>
        <end position="955"/>
    </location>
</feature>
<dbReference type="OrthoDB" id="9791035at2"/>
<feature type="transmembrane region" description="Helical" evidence="2">
    <location>
        <begin position="20"/>
        <end position="42"/>
    </location>
</feature>
<dbReference type="PANTHER" id="PTHR32063">
    <property type="match status" value="1"/>
</dbReference>
<evidence type="ECO:0000256" key="2">
    <source>
        <dbReference type="SAM" id="Phobius"/>
    </source>
</evidence>
<comment type="caution">
    <text evidence="3">The sequence shown here is derived from an EMBL/GenBank/DDBJ whole genome shotgun (WGS) entry which is preliminary data.</text>
</comment>
<feature type="transmembrane region" description="Helical" evidence="2">
    <location>
        <begin position="405"/>
        <end position="425"/>
    </location>
</feature>
<dbReference type="Gene3D" id="1.20.1640.10">
    <property type="entry name" value="Multidrug efflux transporter AcrB transmembrane domain"/>
    <property type="match status" value="3"/>
</dbReference>
<feature type="region of interest" description="Disordered" evidence="1">
    <location>
        <begin position="463"/>
        <end position="483"/>
    </location>
</feature>
<dbReference type="Gene3D" id="3.30.70.1440">
    <property type="entry name" value="Multidrug efflux transporter AcrB pore domain"/>
    <property type="match status" value="1"/>
</dbReference>
<organism evidence="3 4">
    <name type="scientific">Stenomitos frigidus ULC18</name>
    <dbReference type="NCBI Taxonomy" id="2107698"/>
    <lineage>
        <taxon>Bacteria</taxon>
        <taxon>Bacillati</taxon>
        <taxon>Cyanobacteriota</taxon>
        <taxon>Cyanophyceae</taxon>
        <taxon>Leptolyngbyales</taxon>
        <taxon>Leptolyngbyaceae</taxon>
        <taxon>Stenomitos</taxon>
    </lineage>
</organism>
<dbReference type="InterPro" id="IPR001036">
    <property type="entry name" value="Acrflvin-R"/>
</dbReference>
<dbReference type="EMBL" id="PVWK01000033">
    <property type="protein sequence ID" value="PSB31719.1"/>
    <property type="molecule type" value="Genomic_DNA"/>
</dbReference>
<keyword evidence="2" id="KW-0812">Transmembrane</keyword>
<dbReference type="SUPFAM" id="SSF82693">
    <property type="entry name" value="Multidrug efflux transporter AcrB pore domain, PN1, PN2, PC1 and PC2 subdomains"/>
    <property type="match status" value="3"/>
</dbReference>
<feature type="compositionally biased region" description="Polar residues" evidence="1">
    <location>
        <begin position="276"/>
        <end position="293"/>
    </location>
</feature>
<evidence type="ECO:0000256" key="1">
    <source>
        <dbReference type="SAM" id="MobiDB-lite"/>
    </source>
</evidence>
<feature type="transmembrane region" description="Helical" evidence="2">
    <location>
        <begin position="534"/>
        <end position="557"/>
    </location>
</feature>
<feature type="transmembrane region" description="Helical" evidence="2">
    <location>
        <begin position="962"/>
        <end position="980"/>
    </location>
</feature>
<protein>
    <submittedName>
        <fullName evidence="3">Cation transporter</fullName>
    </submittedName>
</protein>
<dbReference type="Gene3D" id="3.30.70.1320">
    <property type="entry name" value="Multidrug efflux transporter AcrB pore domain like"/>
    <property type="match status" value="2"/>
</dbReference>
<dbReference type="InterPro" id="IPR027463">
    <property type="entry name" value="AcrB_DN_DC_subdom"/>
</dbReference>
<feature type="transmembrane region" description="Helical" evidence="2">
    <location>
        <begin position="986"/>
        <end position="1006"/>
    </location>
</feature>
<keyword evidence="2" id="KW-0472">Membrane</keyword>
<dbReference type="SUPFAM" id="SSF82714">
    <property type="entry name" value="Multidrug efflux transporter AcrB TolC docking domain, DN and DC subdomains"/>
    <property type="match status" value="2"/>
</dbReference>
<dbReference type="AlphaFoldDB" id="A0A2T1EG49"/>
<proteinExistence type="predicted"/>
<keyword evidence="4" id="KW-1185">Reference proteome</keyword>
<dbReference type="Gene3D" id="3.30.70.1430">
    <property type="entry name" value="Multidrug efflux transporter AcrB pore domain"/>
    <property type="match status" value="2"/>
</dbReference>
<dbReference type="GO" id="GO:0005886">
    <property type="term" value="C:plasma membrane"/>
    <property type="evidence" value="ECO:0007669"/>
    <property type="project" value="TreeGrafter"/>
</dbReference>
<accession>A0A2T1EG49</accession>
<evidence type="ECO:0000313" key="4">
    <source>
        <dbReference type="Proteomes" id="UP000239576"/>
    </source>
</evidence>
<gene>
    <name evidence="3" type="ORF">C7B82_07030</name>
</gene>
<reference evidence="3 4" key="2">
    <citation type="submission" date="2018-03" db="EMBL/GenBank/DDBJ databases">
        <title>The ancient ancestry and fast evolution of plastids.</title>
        <authorList>
            <person name="Moore K.R."/>
            <person name="Magnabosco C."/>
            <person name="Momper L."/>
            <person name="Gold D.A."/>
            <person name="Bosak T."/>
            <person name="Fournier G.P."/>
        </authorList>
    </citation>
    <scope>NUCLEOTIDE SEQUENCE [LARGE SCALE GENOMIC DNA]</scope>
    <source>
        <strain evidence="3 4">ULC18</strain>
    </source>
</reference>
<dbReference type="GO" id="GO:0042910">
    <property type="term" value="F:xenobiotic transmembrane transporter activity"/>
    <property type="evidence" value="ECO:0007669"/>
    <property type="project" value="TreeGrafter"/>
</dbReference>
<name>A0A2T1EG49_9CYAN</name>
<dbReference type="RefSeq" id="WP_106255603.1">
    <property type="nucleotide sequence ID" value="NZ_CAWNSW010000086.1"/>
</dbReference>
<feature type="transmembrane region" description="Helical" evidence="2">
    <location>
        <begin position="1038"/>
        <end position="1056"/>
    </location>
</feature>
<dbReference type="PRINTS" id="PR00702">
    <property type="entry name" value="ACRIFLAVINRP"/>
</dbReference>
<dbReference type="PANTHER" id="PTHR32063:SF0">
    <property type="entry name" value="SWARMING MOTILITY PROTEIN SWRC"/>
    <property type="match status" value="1"/>
</dbReference>
<sequence length="1118" mass="119869">MQTIPSSGFSLSQLSIRRHIGTLMLTLTIIILGLFFIVRLPVDLLPSITYPRIGVRLEAPGISPEVAIDEITRPLEEALATTDGVVQIYSQTREGQVNLDLYFNPGSNVDQALNDATATFNRNRNQLPDTIEEPRLFKADPSQLPVYEMALTSPSLKDVDLRVFGDEELSRELTVVEGVASADVSGGVQEEVRVNIDLNRLQALGIGLTGVLDELEQRNQDVSGGRILGENAEPLTRAVGRFQNASEIRDLAFAVSGQQSAVSSQLSGSQPSAVSGQPSNSTQNSSLPTQNSPTQRVYLRDFAEVVDGTEEERVLVSLNQQKAVKISIQKQPDANTVNVVEGVKQKLEELRRSGVVPADMVLTATLDESRFIRNSISNVVSSGLTGAGLAALAVFLFLGSLRQTLIIVLAIPLATMATIILMGLFGLSLNVFSLGGLALGVGIVVDNAIVMLETIADKVNEHTGRSNGQSVVSPDQGKGNGHSQKSFQKQVLSLASSSSQSVESALIASTATNLVAVLPFLLLGGFVSLLFNELILTISFAVAASLLMALTVVPMLASRLLTVRWSSRVNQFWLLRTFNDRFNAATASYGRLLARLLPKRGLVIGVTVFILGGSSLLMIGQIPQEILPRISTGQANVNVQFPPGTSLETNRQVMAAVDEVLLKQPETEYVFTTAGGSLFGNTVSSNPSRSTGNVTLKSGSNVTEYTERVTRELNKLNLAGIRARVSAGAVRGLSLNNSPLRGADLDVVLQGQDAEVLRQGGRQVLAALDEKAKLSTFRPDADDRQPEVQIRPDWERANTLGLTTQDIGSTIQTAIEGSVPTQLQRNERLVDVRVQLDQDLLKQPSQLAQLPLFTDNNALVRLSDVAKIEEGQAPGEIQRINQRPVFLVAGNLTKGASLGAALKEVQDIVAGLDLPDGVTLLPSYAGQTSQELQSSLTLLGGLAAFLVFVVMAVQYNSLVDPLVIILTVPLAMAGGIFGLFVTQTAIGITVLVGAVLLVGIVVNNAIIMVEMANQLRDEEGLDRTTAIMKAAPQRLRPILMTTITTVLGLFPLALGIGEGSEFLQPLGVVVFSGLSLATLLTLFIIPCFYVLLHDIFKQDMGLGQLVGRTRSLVLFTRK</sequence>
<feature type="transmembrane region" description="Helical" evidence="2">
    <location>
        <begin position="505"/>
        <end position="528"/>
    </location>
</feature>